<dbReference type="PROSITE" id="PS51257">
    <property type="entry name" value="PROKAR_LIPOPROTEIN"/>
    <property type="match status" value="1"/>
</dbReference>
<dbReference type="Pfam" id="PF16132">
    <property type="entry name" value="DUF4843"/>
    <property type="match status" value="1"/>
</dbReference>
<dbReference type="AlphaFoldDB" id="A0A7C9LQN2"/>
<dbReference type="Proteomes" id="UP000482295">
    <property type="component" value="Unassembled WGS sequence"/>
</dbReference>
<dbReference type="EMBL" id="VVIQ01000013">
    <property type="protein sequence ID" value="MUL28698.1"/>
    <property type="molecule type" value="Genomic_DNA"/>
</dbReference>
<dbReference type="RefSeq" id="WP_155716556.1">
    <property type="nucleotide sequence ID" value="NZ_VVIQ01000013.1"/>
</dbReference>
<comment type="caution">
    <text evidence="1">The sequence shown here is derived from an EMBL/GenBank/DDBJ whole genome shotgun (WGS) entry which is preliminary data.</text>
</comment>
<sequence>MYKSIINFFAIGVIALSWQACSGIDYDGEYSKEGDFEGNNQVYFALKNTSDTLYNYSFGTAPTSVTRDTVAVTVKLAGVKKSTAQHFKVVVDPSSSAQAGVHYEALNSDQIIPADSLSATFPVVLLRQNLSSTQNDNIRIVLRLEATNDLGVRFPNMTKRIITFDNVLEKPYWWDYPIMKAMGLPDYTPAKYRMLLSYYDSDPSLIVNAIRNPRQQTQLYRNIQKVKAYFLANPE</sequence>
<dbReference type="InterPro" id="IPR032299">
    <property type="entry name" value="DUF4843"/>
</dbReference>
<proteinExistence type="predicted"/>
<organism evidence="1 2">
    <name type="scientific">Prevotella vespertina</name>
    <dbReference type="NCBI Taxonomy" id="2608404"/>
    <lineage>
        <taxon>Bacteria</taxon>
        <taxon>Pseudomonadati</taxon>
        <taxon>Bacteroidota</taxon>
        <taxon>Bacteroidia</taxon>
        <taxon>Bacteroidales</taxon>
        <taxon>Prevotellaceae</taxon>
        <taxon>Prevotella</taxon>
    </lineage>
</organism>
<evidence type="ECO:0000313" key="2">
    <source>
        <dbReference type="Proteomes" id="UP000482295"/>
    </source>
</evidence>
<gene>
    <name evidence="1" type="ORF">F0475_10390</name>
</gene>
<reference evidence="1 2" key="1">
    <citation type="submission" date="2019-09" db="EMBL/GenBank/DDBJ databases">
        <title>Prevotella A2879 sp. nov., isolated from an abscess of a patient.</title>
        <authorList>
            <person name="Buhl M."/>
            <person name="Oberhettinger P."/>
        </authorList>
    </citation>
    <scope>NUCLEOTIDE SEQUENCE [LARGE SCALE GENOMIC DNA]</scope>
    <source>
        <strain evidence="1 2">A2879</strain>
    </source>
</reference>
<evidence type="ECO:0000313" key="1">
    <source>
        <dbReference type="EMBL" id="MUL28698.1"/>
    </source>
</evidence>
<protein>
    <submittedName>
        <fullName evidence="1">DUF4843 domain-containing protein</fullName>
    </submittedName>
</protein>
<keyword evidence="2" id="KW-1185">Reference proteome</keyword>
<name>A0A7C9LQN2_9BACT</name>
<accession>A0A7C9LQN2</accession>